<accession>A0ABT4JR80</accession>
<reference evidence="1" key="1">
    <citation type="submission" date="2022-12" db="EMBL/GenBank/DDBJ databases">
        <title>Marinomonas 15G1-11 sp. nov, isolated from marine algae.</title>
        <authorList>
            <person name="Butt M."/>
            <person name="Choi D.G."/>
            <person name="Kim J.M."/>
            <person name="Lee J.K."/>
            <person name="Baek J.H."/>
            <person name="Jeon C.O."/>
        </authorList>
    </citation>
    <scope>NUCLEOTIDE SEQUENCE</scope>
    <source>
        <strain evidence="1">15G1-11</strain>
    </source>
</reference>
<keyword evidence="2" id="KW-1185">Reference proteome</keyword>
<comment type="caution">
    <text evidence="1">The sequence shown here is derived from an EMBL/GenBank/DDBJ whole genome shotgun (WGS) entry which is preliminary data.</text>
</comment>
<evidence type="ECO:0000313" key="1">
    <source>
        <dbReference type="EMBL" id="MCZ2720527.1"/>
    </source>
</evidence>
<proteinExistence type="predicted"/>
<protein>
    <submittedName>
        <fullName evidence="1">Uncharacterized protein</fullName>
    </submittedName>
</protein>
<name>A0ABT4JR80_9GAMM</name>
<organism evidence="1 2">
    <name type="scientific">Marinomonas phaeophyticola</name>
    <dbReference type="NCBI Taxonomy" id="3004091"/>
    <lineage>
        <taxon>Bacteria</taxon>
        <taxon>Pseudomonadati</taxon>
        <taxon>Pseudomonadota</taxon>
        <taxon>Gammaproteobacteria</taxon>
        <taxon>Oceanospirillales</taxon>
        <taxon>Oceanospirillaceae</taxon>
        <taxon>Marinomonas</taxon>
    </lineage>
</organism>
<evidence type="ECO:0000313" key="2">
    <source>
        <dbReference type="Proteomes" id="UP001149719"/>
    </source>
</evidence>
<dbReference type="Proteomes" id="UP001149719">
    <property type="component" value="Unassembled WGS sequence"/>
</dbReference>
<gene>
    <name evidence="1" type="ORF">O1D97_02405</name>
</gene>
<dbReference type="EMBL" id="JAPUBN010000007">
    <property type="protein sequence ID" value="MCZ2720527.1"/>
    <property type="molecule type" value="Genomic_DNA"/>
</dbReference>
<sequence>MKFVTLYLLINLEGLKMTHINQYSYAAAISFSLLASNYGYSTEANINAVIGLGSSQIVEQNLQSAEPQLPITSGSLLPLDSMFTGISTALDNHLTQWIKHLNQEVKVEHKSRDLSFQGQLTQVTQATFALIINKKSVLLPISDFYLIPSNSPSQLNHTEKNTYTGNITYQTPSLSWQPKLSILFQEDFVKLIENALISNLSNKNLTLQDPILHLSQTPSSNVRFKSERAFAVADMASPSVNYANDEIIIPLNNRKLDIEPLTEYLIPIQQQKLKILKRTIKSTVSTHPQFLGEQTLGFQQAYEVKLDKETLPGNYQTYWQQQDLYLPSNNIFLEQTRLDQILELTPNQSHDLEGKLTLVNASGRSLPLSQTWELEIKNLSVQKQNYNISHNMNGIITNTSGAMSEPNGIHSRRFIGSLPPKQTKTLRYTVTLTQ</sequence>
<dbReference type="RefSeq" id="WP_269122504.1">
    <property type="nucleotide sequence ID" value="NZ_JAPUBN010000007.1"/>
</dbReference>